<dbReference type="PANTHER" id="PTHR11009">
    <property type="entry name" value="DER1-LIKE PROTEIN, DERLIN"/>
    <property type="match status" value="1"/>
</dbReference>
<keyword evidence="4 7" id="KW-0256">Endoplasmic reticulum</keyword>
<name>A0AA36CNN5_9BILA</name>
<dbReference type="GO" id="GO:0006950">
    <property type="term" value="P:response to stress"/>
    <property type="evidence" value="ECO:0007669"/>
    <property type="project" value="UniProtKB-ARBA"/>
</dbReference>
<proteinExistence type="inferred from homology"/>
<dbReference type="SUPFAM" id="SSF144091">
    <property type="entry name" value="Rhomboid-like"/>
    <property type="match status" value="1"/>
</dbReference>
<evidence type="ECO:0000256" key="3">
    <source>
        <dbReference type="ARBA" id="ARBA00022692"/>
    </source>
</evidence>
<protein>
    <recommendedName>
        <fullName evidence="7">Derlin</fullName>
    </recommendedName>
</protein>
<feature type="transmembrane region" description="Helical" evidence="7">
    <location>
        <begin position="18"/>
        <end position="38"/>
    </location>
</feature>
<dbReference type="EMBL" id="CATQJA010002598">
    <property type="protein sequence ID" value="CAJ0572454.1"/>
    <property type="molecule type" value="Genomic_DNA"/>
</dbReference>
<dbReference type="InterPro" id="IPR035952">
    <property type="entry name" value="Rhomboid-like_sf"/>
</dbReference>
<dbReference type="GO" id="GO:0005789">
    <property type="term" value="C:endoplasmic reticulum membrane"/>
    <property type="evidence" value="ECO:0007669"/>
    <property type="project" value="UniProtKB-SubCell"/>
</dbReference>
<comment type="subcellular location">
    <subcellularLocation>
        <location evidence="1 7">Endoplasmic reticulum membrane</location>
        <topology evidence="1 7">Multi-pass membrane protein</topology>
    </subcellularLocation>
</comment>
<organism evidence="8 9">
    <name type="scientific">Mesorhabditis spiculigera</name>
    <dbReference type="NCBI Taxonomy" id="96644"/>
    <lineage>
        <taxon>Eukaryota</taxon>
        <taxon>Metazoa</taxon>
        <taxon>Ecdysozoa</taxon>
        <taxon>Nematoda</taxon>
        <taxon>Chromadorea</taxon>
        <taxon>Rhabditida</taxon>
        <taxon>Rhabditina</taxon>
        <taxon>Rhabditomorpha</taxon>
        <taxon>Rhabditoidea</taxon>
        <taxon>Rhabditidae</taxon>
        <taxon>Mesorhabditinae</taxon>
        <taxon>Mesorhabditis</taxon>
    </lineage>
</organism>
<accession>A0AA36CNN5</accession>
<comment type="function">
    <text evidence="7">May be involved in the degradation of misfolded endoplasmic reticulum (ER) luminal proteins.</text>
</comment>
<sequence length="226" mass="26802">MLQIWDFIMAIPPVSRTYLGAATALMLITRLGLVNRFQYYLNWQLVFKEFQIWRIFTAFIYAGPASFNFVWTMLFAYRYLVALEEGSFRGRRAAYVLFFFYSMVFTTFFAFLTPSAYPSASFLMCVVYLWCRRNRSQRVNFMGWIVVTDYLPWIMFGMTVILGNSYMADGIGILCGHTYYFLEDVFPRQPGGWRILKTPRWLKCIFDERYPVSEDERRDDMAVGRD</sequence>
<evidence type="ECO:0000256" key="2">
    <source>
        <dbReference type="ARBA" id="ARBA00008917"/>
    </source>
</evidence>
<keyword evidence="6 7" id="KW-0472">Membrane</keyword>
<comment type="caution">
    <text evidence="8">The sequence shown here is derived from an EMBL/GenBank/DDBJ whole genome shotgun (WGS) entry which is preliminary data.</text>
</comment>
<evidence type="ECO:0000313" key="8">
    <source>
        <dbReference type="EMBL" id="CAJ0572454.1"/>
    </source>
</evidence>
<dbReference type="Pfam" id="PF04511">
    <property type="entry name" value="DER1"/>
    <property type="match status" value="1"/>
</dbReference>
<evidence type="ECO:0000256" key="4">
    <source>
        <dbReference type="ARBA" id="ARBA00022824"/>
    </source>
</evidence>
<feature type="transmembrane region" description="Helical" evidence="7">
    <location>
        <begin position="93"/>
        <end position="110"/>
    </location>
</feature>
<feature type="transmembrane region" description="Helical" evidence="7">
    <location>
        <begin position="58"/>
        <end position="81"/>
    </location>
</feature>
<gene>
    <name evidence="8" type="ORF">MSPICULIGERA_LOCUS10839</name>
</gene>
<dbReference type="AlphaFoldDB" id="A0AA36CNN5"/>
<evidence type="ECO:0000256" key="7">
    <source>
        <dbReference type="RuleBase" id="RU363059"/>
    </source>
</evidence>
<reference evidence="8" key="1">
    <citation type="submission" date="2023-06" db="EMBL/GenBank/DDBJ databases">
        <authorList>
            <person name="Delattre M."/>
        </authorList>
    </citation>
    <scope>NUCLEOTIDE SEQUENCE</scope>
    <source>
        <strain evidence="8">AF72</strain>
    </source>
</reference>
<dbReference type="InterPro" id="IPR007599">
    <property type="entry name" value="DER1"/>
</dbReference>
<comment type="similarity">
    <text evidence="2 7">Belongs to the derlin family.</text>
</comment>
<keyword evidence="5 7" id="KW-1133">Transmembrane helix</keyword>
<evidence type="ECO:0000256" key="1">
    <source>
        <dbReference type="ARBA" id="ARBA00004477"/>
    </source>
</evidence>
<feature type="non-terminal residue" evidence="8">
    <location>
        <position position="226"/>
    </location>
</feature>
<keyword evidence="3 7" id="KW-0812">Transmembrane</keyword>
<feature type="transmembrane region" description="Helical" evidence="7">
    <location>
        <begin position="143"/>
        <end position="167"/>
    </location>
</feature>
<keyword evidence="9" id="KW-1185">Reference proteome</keyword>
<evidence type="ECO:0000256" key="5">
    <source>
        <dbReference type="ARBA" id="ARBA00022989"/>
    </source>
</evidence>
<evidence type="ECO:0000256" key="6">
    <source>
        <dbReference type="ARBA" id="ARBA00023136"/>
    </source>
</evidence>
<dbReference type="Proteomes" id="UP001177023">
    <property type="component" value="Unassembled WGS sequence"/>
</dbReference>
<evidence type="ECO:0000313" key="9">
    <source>
        <dbReference type="Proteomes" id="UP001177023"/>
    </source>
</evidence>